<dbReference type="RefSeq" id="WP_207031034.1">
    <property type="nucleotide sequence ID" value="NZ_JAFLNL010000001.1"/>
</dbReference>
<dbReference type="EMBL" id="JAFLNL010000001">
    <property type="protein sequence ID" value="MBO0352700.1"/>
    <property type="molecule type" value="Genomic_DNA"/>
</dbReference>
<keyword evidence="3" id="KW-1185">Reference proteome</keyword>
<gene>
    <name evidence="2" type="ORF">J0656_01625</name>
</gene>
<dbReference type="PANTHER" id="PTHR42852">
    <property type="entry name" value="THIOL:DISULFIDE INTERCHANGE PROTEIN DSBE"/>
    <property type="match status" value="1"/>
</dbReference>
<sequence>MKLKIVFFCILFHHFSFSQSPEQDTKILEKSLERMLELQSVAYDSQKEAEESNVTYLTHEDFIYFDLKSGSLLKTPRYYLGNDEDKLLYDGKRQLLSSKKKKLVMVNEKPLVNNPLLLTFVPIRNFLAEVLTNHSTTMELIDNKVSNDDHEFKITIHNGWFDWERRKITQKEDYEDSKYVLHIYKDHLLPKRMKMENGSTGHITRTFYNYRFDYVKPKEFWEGNELPDYKRVSLTEFFQTHDNDKGDNENSANTAAVKNLELPDMASDDLIKPFGFKGQVVMLEFWFRNCGPCIKAVPSINMLHMKYGNKGLKIFGVEFREQEASLHSLKTYKTKINMLYPSLYMGGPLAKSLNVQAGPTIVIIDKKGGVIYNEAGYNEKKVSSVLSNSLNLE</sequence>
<reference evidence="2 3" key="1">
    <citation type="submission" date="2021-03" db="EMBL/GenBank/DDBJ databases">
        <title>Muricauda lutimaris sp. nov. and Muricauda ruestringensis sp. nov, two marine members of the Flavobacteriaceae isolated from deep sea sediments of Western Pacific.</title>
        <authorList>
            <person name="Zhao S."/>
            <person name="Liu R."/>
        </authorList>
    </citation>
    <scope>NUCLEOTIDE SEQUENCE [LARGE SCALE GENOMIC DNA]</scope>
    <source>
        <strain evidence="2 3">BC31-1-A7</strain>
    </source>
</reference>
<organism evidence="2 3">
    <name type="scientific">Flagellimonas aurea</name>
    <dbReference type="NCBI Taxonomy" id="2915619"/>
    <lineage>
        <taxon>Bacteria</taxon>
        <taxon>Pseudomonadati</taxon>
        <taxon>Bacteroidota</taxon>
        <taxon>Flavobacteriia</taxon>
        <taxon>Flavobacteriales</taxon>
        <taxon>Flavobacteriaceae</taxon>
        <taxon>Flagellimonas</taxon>
    </lineage>
</organism>
<evidence type="ECO:0000313" key="3">
    <source>
        <dbReference type="Proteomes" id="UP000664044"/>
    </source>
</evidence>
<dbReference type="InterPro" id="IPR013766">
    <property type="entry name" value="Thioredoxin_domain"/>
</dbReference>
<dbReference type="SUPFAM" id="SSF52833">
    <property type="entry name" value="Thioredoxin-like"/>
    <property type="match status" value="1"/>
</dbReference>
<evidence type="ECO:0000259" key="1">
    <source>
        <dbReference type="PROSITE" id="PS51352"/>
    </source>
</evidence>
<name>A0ABS3FZY3_9FLAO</name>
<dbReference type="Proteomes" id="UP000664044">
    <property type="component" value="Unassembled WGS sequence"/>
</dbReference>
<dbReference type="Gene3D" id="3.40.30.10">
    <property type="entry name" value="Glutaredoxin"/>
    <property type="match status" value="1"/>
</dbReference>
<proteinExistence type="predicted"/>
<feature type="domain" description="Thioredoxin" evidence="1">
    <location>
        <begin position="251"/>
        <end position="391"/>
    </location>
</feature>
<dbReference type="PANTHER" id="PTHR42852:SF17">
    <property type="entry name" value="THIOREDOXIN-LIKE PROTEIN HI_1115"/>
    <property type="match status" value="1"/>
</dbReference>
<evidence type="ECO:0000313" key="2">
    <source>
        <dbReference type="EMBL" id="MBO0352700.1"/>
    </source>
</evidence>
<dbReference type="CDD" id="cd02966">
    <property type="entry name" value="TlpA_like_family"/>
    <property type="match status" value="1"/>
</dbReference>
<dbReference type="PROSITE" id="PS51352">
    <property type="entry name" value="THIOREDOXIN_2"/>
    <property type="match status" value="1"/>
</dbReference>
<comment type="caution">
    <text evidence="2">The sequence shown here is derived from an EMBL/GenBank/DDBJ whole genome shotgun (WGS) entry which is preliminary data.</text>
</comment>
<dbReference type="InterPro" id="IPR050553">
    <property type="entry name" value="Thioredoxin_ResA/DsbE_sf"/>
</dbReference>
<dbReference type="InterPro" id="IPR036249">
    <property type="entry name" value="Thioredoxin-like_sf"/>
</dbReference>
<dbReference type="InterPro" id="IPR013740">
    <property type="entry name" value="Redoxin"/>
</dbReference>
<accession>A0ABS3FZY3</accession>
<protein>
    <submittedName>
        <fullName evidence="2">TlpA family protein disulfide reductase</fullName>
    </submittedName>
</protein>
<dbReference type="Pfam" id="PF08534">
    <property type="entry name" value="Redoxin"/>
    <property type="match status" value="1"/>
</dbReference>